<dbReference type="Gene3D" id="3.40.30.10">
    <property type="entry name" value="Glutaredoxin"/>
    <property type="match status" value="1"/>
</dbReference>
<dbReference type="PANTHER" id="PTHR42899">
    <property type="entry name" value="SPERMATOGENESIS-ASSOCIATED PROTEIN 20"/>
    <property type="match status" value="1"/>
</dbReference>
<sequence>MKTEQKANRLINEKSPYLLQHAHNPVEWYPWGDEAFAKAKAEDKPIFLSIGYSTCHWCHVMERESFEDPEVAEVLNEGFVSVKVDREERPDVDHLYMTVCQALTGHGGWPLTIIMTPEKKPFFAGTYFPKHSRRGMPGIMEILTRVKQMWIKERNTLIESGEEITRSLVQNYLVPASGELSPQVIDRAYHGLGRYFDHVYGGFGSAPKFPTPHNLTFLLRYARIKKEETALEMVEKTLEQMYKGGIFDHIGFGFSRYSTDRKWLVPHFEKMLYDNALLAIAYLETYQVTGKPLYQEVAEKIFIYILRDMTSPEGAFYSAEDADSEGVEGKFYVWSPEEINEVLGEEKGKRYAILMDITPQGNFEGKSIPNLIQHNLAGLDEQARKFLADCRIKLFEAREKRVHPHKDDKILTAWNALMIAALAIGARALDNKTYLVAAEKAISFIFEKLQRADGRLLARYRDGEALYPAYVDDYAFLIWALLELYETTYQPSYLAKAVDLNKQMLELFWDGEAGGLYMYGKDGEQLLARPKEIYDGAMPSGNSVAAWNFLRLASLTADYTLEEKAQELFQAFGGNVKENPAGYTFLLQAYLFAAERTQEVIIVAGEETKEAREMVEILQHGFLPHTTSHLLIPKNREELIDIIPFLQEYQPEERKTLAYVCEHFACRAPVSDTASLKEALGLKELVTV</sequence>
<feature type="domain" description="Spermatogenesis-associated protein 20-like TRX" evidence="1">
    <location>
        <begin position="8"/>
        <end position="168"/>
    </location>
</feature>
<dbReference type="InterPro" id="IPR008928">
    <property type="entry name" value="6-hairpin_glycosidase_sf"/>
</dbReference>
<dbReference type="RefSeq" id="WP_034420025.1">
    <property type="nucleotide sequence ID" value="NZ_CP045798.1"/>
</dbReference>
<dbReference type="InterPro" id="IPR036249">
    <property type="entry name" value="Thioredoxin-like_sf"/>
</dbReference>
<dbReference type="EMBL" id="CP045798">
    <property type="protein sequence ID" value="QNB46667.1"/>
    <property type="molecule type" value="Genomic_DNA"/>
</dbReference>
<dbReference type="GO" id="GO:0005975">
    <property type="term" value="P:carbohydrate metabolic process"/>
    <property type="evidence" value="ECO:0007669"/>
    <property type="project" value="InterPro"/>
</dbReference>
<dbReference type="InterPro" id="IPR004879">
    <property type="entry name" value="Ssp411-like_TRX"/>
</dbReference>
<name>A0A7G6E3L3_THEFR</name>
<dbReference type="CDD" id="cd02955">
    <property type="entry name" value="SSP411"/>
    <property type="match status" value="1"/>
</dbReference>
<dbReference type="KEGG" id="tfr:BR63_10340"/>
<dbReference type="InterPro" id="IPR012341">
    <property type="entry name" value="6hp_glycosidase-like_sf"/>
</dbReference>
<dbReference type="SUPFAM" id="SSF48208">
    <property type="entry name" value="Six-hairpin glycosidases"/>
    <property type="match status" value="1"/>
</dbReference>
<gene>
    <name evidence="2" type="ORF">BR63_10340</name>
</gene>
<accession>A0A7G6E3L3</accession>
<reference evidence="2 3" key="1">
    <citation type="journal article" date="2019" name="Front. Microbiol.">
        <title>Thermoanaerosceptrum fracticalcis gen. nov. sp. nov., a Novel Fumarate-Fermenting Microorganism From a Deep Fractured Carbonate Aquifer of the US Great Basin.</title>
        <authorList>
            <person name="Hamilton-Brehm S.D."/>
            <person name="Stewart L.E."/>
            <person name="Zavarin M."/>
            <person name="Caldwell M."/>
            <person name="Lawson P.A."/>
            <person name="Onstott T.C."/>
            <person name="Grzymski J."/>
            <person name="Neveux I."/>
            <person name="Lollar B.S."/>
            <person name="Russell C.E."/>
            <person name="Moser D.P."/>
        </authorList>
    </citation>
    <scope>NUCLEOTIDE SEQUENCE [LARGE SCALE GENOMIC DNA]</scope>
    <source>
        <strain evidence="2 3">DRI-13</strain>
    </source>
</reference>
<dbReference type="Pfam" id="PF03190">
    <property type="entry name" value="Thioredox_DsbH"/>
    <property type="match status" value="1"/>
</dbReference>
<proteinExistence type="predicted"/>
<organism evidence="2 3">
    <name type="scientific">Thermanaerosceptrum fracticalcis</name>
    <dbReference type="NCBI Taxonomy" id="1712410"/>
    <lineage>
        <taxon>Bacteria</taxon>
        <taxon>Bacillati</taxon>
        <taxon>Bacillota</taxon>
        <taxon>Clostridia</taxon>
        <taxon>Eubacteriales</taxon>
        <taxon>Peptococcaceae</taxon>
        <taxon>Thermanaerosceptrum</taxon>
    </lineage>
</organism>
<dbReference type="OrthoDB" id="9762614at2"/>
<dbReference type="Proteomes" id="UP000515847">
    <property type="component" value="Chromosome"/>
</dbReference>
<evidence type="ECO:0000313" key="3">
    <source>
        <dbReference type="Proteomes" id="UP000515847"/>
    </source>
</evidence>
<keyword evidence="3" id="KW-1185">Reference proteome</keyword>
<dbReference type="SUPFAM" id="SSF52833">
    <property type="entry name" value="Thioredoxin-like"/>
    <property type="match status" value="1"/>
</dbReference>
<evidence type="ECO:0000313" key="2">
    <source>
        <dbReference type="EMBL" id="QNB46667.1"/>
    </source>
</evidence>
<dbReference type="PIRSF" id="PIRSF006402">
    <property type="entry name" value="UCP006402_thioredoxin"/>
    <property type="match status" value="1"/>
</dbReference>
<evidence type="ECO:0000259" key="1">
    <source>
        <dbReference type="Pfam" id="PF03190"/>
    </source>
</evidence>
<dbReference type="Gene3D" id="1.50.10.10">
    <property type="match status" value="1"/>
</dbReference>
<dbReference type="InterPro" id="IPR024705">
    <property type="entry name" value="Ssp411"/>
</dbReference>
<dbReference type="AlphaFoldDB" id="A0A7G6E3L3"/>
<dbReference type="PANTHER" id="PTHR42899:SF1">
    <property type="entry name" value="SPERMATOGENESIS-ASSOCIATED PROTEIN 20"/>
    <property type="match status" value="1"/>
</dbReference>
<protein>
    <submittedName>
        <fullName evidence="2">DUF255 domain-containing protein</fullName>
    </submittedName>
</protein>